<protein>
    <submittedName>
        <fullName evidence="1">MAT1-2-5</fullName>
    </submittedName>
</protein>
<name>A0A343JZS9_9PEZI</name>
<reference evidence="1" key="1">
    <citation type="submission" date="2016-08" db="EMBL/GenBank/DDBJ databases">
        <title>Genomic insights into the mating strategies of species of the Botryosphaeriales.</title>
        <authorList>
            <person name="Nagel J.H."/>
        </authorList>
    </citation>
    <scope>NUCLEOTIDE SEQUENCE</scope>
    <source>
        <strain evidence="1">CMW14077</strain>
    </source>
</reference>
<accession>A0A343JZS9</accession>
<evidence type="ECO:0000313" key="1">
    <source>
        <dbReference type="EMBL" id="ATA58139.1"/>
    </source>
</evidence>
<dbReference type="AlphaFoldDB" id="A0A343JZS9"/>
<proteinExistence type="predicted"/>
<dbReference type="EMBL" id="KX787887">
    <property type="protein sequence ID" value="ATA58139.1"/>
    <property type="molecule type" value="Genomic_DNA"/>
</dbReference>
<sequence length="297" mass="33494">MAPAKGFTLNGLQQRISYGEHSELTEQALLDVLRSAVSTLDDSGVLGKNDMASTNATETPEHFPMGRSLTYAVPTSGNYAAIEGSVKRILEAEQDLANHALAMINNDNIAALLQAIGFPSNDTAEQKFRKRALKRVALRQLLTESTDAALRGLGLVQIAEHHRTLLSTRMSEPLWRLLYAARLGFERKWNSQRRKQNNNLLLEELFQVGPLNGVELEAIRGIMKYPMYGLKEWFKLRTQRLAIAFMCEDLQTPSRVGERLRLLQALKLLMRAKHPQPDWWPMPLMEVAQNNRGTSTM</sequence>
<organism evidence="1">
    <name type="scientific">Lasiodiplodia gonubiensis</name>
    <dbReference type="NCBI Taxonomy" id="336252"/>
    <lineage>
        <taxon>Eukaryota</taxon>
        <taxon>Fungi</taxon>
        <taxon>Dikarya</taxon>
        <taxon>Ascomycota</taxon>
        <taxon>Pezizomycotina</taxon>
        <taxon>Dothideomycetes</taxon>
        <taxon>Dothideomycetes incertae sedis</taxon>
        <taxon>Botryosphaeriales</taxon>
        <taxon>Botryosphaeriaceae</taxon>
        <taxon>Lasiodiplodia</taxon>
    </lineage>
</organism>